<feature type="transmembrane region" description="Helical" evidence="2">
    <location>
        <begin position="56"/>
        <end position="76"/>
    </location>
</feature>
<feature type="region of interest" description="Disordered" evidence="1">
    <location>
        <begin position="669"/>
        <end position="734"/>
    </location>
</feature>
<dbReference type="Pfam" id="PF25886">
    <property type="entry name" value="Msy1"/>
    <property type="match status" value="1"/>
</dbReference>
<feature type="transmembrane region" description="Helical" evidence="2">
    <location>
        <begin position="111"/>
        <end position="132"/>
    </location>
</feature>
<accession>A0AAE0MZR7</accession>
<feature type="transmembrane region" description="Helical" evidence="2">
    <location>
        <begin position="201"/>
        <end position="223"/>
    </location>
</feature>
<keyword evidence="2" id="KW-0472">Membrane</keyword>
<comment type="caution">
    <text evidence="5">The sequence shown here is derived from an EMBL/GenBank/DDBJ whole genome shotgun (WGS) entry which is preliminary data.</text>
</comment>
<reference evidence="5" key="1">
    <citation type="journal article" date="2023" name="Mol. Phylogenet. Evol.">
        <title>Genome-scale phylogeny and comparative genomics of the fungal order Sordariales.</title>
        <authorList>
            <person name="Hensen N."/>
            <person name="Bonometti L."/>
            <person name="Westerberg I."/>
            <person name="Brannstrom I.O."/>
            <person name="Guillou S."/>
            <person name="Cros-Aarteil S."/>
            <person name="Calhoun S."/>
            <person name="Haridas S."/>
            <person name="Kuo A."/>
            <person name="Mondo S."/>
            <person name="Pangilinan J."/>
            <person name="Riley R."/>
            <person name="LaButti K."/>
            <person name="Andreopoulos B."/>
            <person name="Lipzen A."/>
            <person name="Chen C."/>
            <person name="Yan M."/>
            <person name="Daum C."/>
            <person name="Ng V."/>
            <person name="Clum A."/>
            <person name="Steindorff A."/>
            <person name="Ohm R.A."/>
            <person name="Martin F."/>
            <person name="Silar P."/>
            <person name="Natvig D.O."/>
            <person name="Lalanne C."/>
            <person name="Gautier V."/>
            <person name="Ament-Velasquez S.L."/>
            <person name="Kruys A."/>
            <person name="Hutchinson M.I."/>
            <person name="Powell A.J."/>
            <person name="Barry K."/>
            <person name="Miller A.N."/>
            <person name="Grigoriev I.V."/>
            <person name="Debuchy R."/>
            <person name="Gladieux P."/>
            <person name="Hiltunen Thoren M."/>
            <person name="Johannesson H."/>
        </authorList>
    </citation>
    <scope>NUCLEOTIDE SEQUENCE</scope>
    <source>
        <strain evidence="5">CBS 958.72</strain>
    </source>
</reference>
<dbReference type="Proteomes" id="UP001287356">
    <property type="component" value="Unassembled WGS sequence"/>
</dbReference>
<evidence type="ECO:0008006" key="7">
    <source>
        <dbReference type="Google" id="ProtNLM"/>
    </source>
</evidence>
<evidence type="ECO:0000313" key="5">
    <source>
        <dbReference type="EMBL" id="KAK3361644.1"/>
    </source>
</evidence>
<feature type="transmembrane region" description="Helical" evidence="2">
    <location>
        <begin position="414"/>
        <end position="435"/>
    </location>
</feature>
<name>A0AAE0MZR7_9PEZI</name>
<keyword evidence="2" id="KW-1133">Transmembrane helix</keyword>
<dbReference type="GO" id="GO:0016020">
    <property type="term" value="C:membrane"/>
    <property type="evidence" value="ECO:0007669"/>
    <property type="project" value="InterPro"/>
</dbReference>
<dbReference type="AlphaFoldDB" id="A0AAE0MZR7"/>
<dbReference type="GO" id="GO:0005262">
    <property type="term" value="F:calcium channel activity"/>
    <property type="evidence" value="ECO:0007669"/>
    <property type="project" value="TreeGrafter"/>
</dbReference>
<dbReference type="EMBL" id="JAULSN010000011">
    <property type="protein sequence ID" value="KAK3361644.1"/>
    <property type="molecule type" value="Genomic_DNA"/>
</dbReference>
<evidence type="ECO:0000259" key="4">
    <source>
        <dbReference type="Pfam" id="PF25886"/>
    </source>
</evidence>
<feature type="domain" description="Mechanosensitive ion channel protein Msy1/2-like transmembrane" evidence="4">
    <location>
        <begin position="50"/>
        <end position="221"/>
    </location>
</feature>
<dbReference type="InterPro" id="IPR058650">
    <property type="entry name" value="Msy1/2-like"/>
</dbReference>
<keyword evidence="6" id="KW-1185">Reference proteome</keyword>
<reference evidence="5" key="2">
    <citation type="submission" date="2023-06" db="EMBL/GenBank/DDBJ databases">
        <authorList>
            <consortium name="Lawrence Berkeley National Laboratory"/>
            <person name="Haridas S."/>
            <person name="Hensen N."/>
            <person name="Bonometti L."/>
            <person name="Westerberg I."/>
            <person name="Brannstrom I.O."/>
            <person name="Guillou S."/>
            <person name="Cros-Aarteil S."/>
            <person name="Calhoun S."/>
            <person name="Kuo A."/>
            <person name="Mondo S."/>
            <person name="Pangilinan J."/>
            <person name="Riley R."/>
            <person name="Labutti K."/>
            <person name="Andreopoulos B."/>
            <person name="Lipzen A."/>
            <person name="Chen C."/>
            <person name="Yanf M."/>
            <person name="Daum C."/>
            <person name="Ng V."/>
            <person name="Clum A."/>
            <person name="Steindorff A."/>
            <person name="Ohm R."/>
            <person name="Martin F."/>
            <person name="Silar P."/>
            <person name="Natvig D."/>
            <person name="Lalanne C."/>
            <person name="Gautier V."/>
            <person name="Ament-Velasquez S.L."/>
            <person name="Kruys A."/>
            <person name="Hutchinson M.I."/>
            <person name="Powell A.J."/>
            <person name="Barry K."/>
            <person name="Miller A.N."/>
            <person name="Grigoriev I.V."/>
            <person name="Debuchy R."/>
            <person name="Gladieux P."/>
            <person name="Thoren M.H."/>
            <person name="Johannesson H."/>
        </authorList>
    </citation>
    <scope>NUCLEOTIDE SEQUENCE</scope>
    <source>
        <strain evidence="5">CBS 958.72</strain>
    </source>
</reference>
<evidence type="ECO:0000256" key="1">
    <source>
        <dbReference type="SAM" id="MobiDB-lite"/>
    </source>
</evidence>
<evidence type="ECO:0000259" key="3">
    <source>
        <dbReference type="Pfam" id="PF00924"/>
    </source>
</evidence>
<dbReference type="GO" id="GO:0006874">
    <property type="term" value="P:intracellular calcium ion homeostasis"/>
    <property type="evidence" value="ECO:0007669"/>
    <property type="project" value="TreeGrafter"/>
</dbReference>
<evidence type="ECO:0000256" key="2">
    <source>
        <dbReference type="SAM" id="Phobius"/>
    </source>
</evidence>
<feature type="transmembrane region" description="Helical" evidence="2">
    <location>
        <begin position="153"/>
        <end position="172"/>
    </location>
</feature>
<dbReference type="PANTHER" id="PTHR31323">
    <property type="entry name" value="MECHANOSENSITIVE ION CHANNEL PROTEIN MSY2"/>
    <property type="match status" value="1"/>
</dbReference>
<gene>
    <name evidence="5" type="ORF">B0T24DRAFT_538912</name>
</gene>
<organism evidence="5 6">
    <name type="scientific">Lasiosphaeria ovina</name>
    <dbReference type="NCBI Taxonomy" id="92902"/>
    <lineage>
        <taxon>Eukaryota</taxon>
        <taxon>Fungi</taxon>
        <taxon>Dikarya</taxon>
        <taxon>Ascomycota</taxon>
        <taxon>Pezizomycotina</taxon>
        <taxon>Sordariomycetes</taxon>
        <taxon>Sordariomycetidae</taxon>
        <taxon>Sordariales</taxon>
        <taxon>Lasiosphaeriaceae</taxon>
        <taxon>Lasiosphaeria</taxon>
    </lineage>
</organism>
<proteinExistence type="predicted"/>
<sequence length="734" mass="82312">MEKNAPTVGGGDVFGTMPMADGKDSNSLPNDKPVPDDHRTAFGSYRAYLWKYVSWALKYLIIMAVPGLLLAIPIFVTMNNKDLDDDAIDAADQRQTRQLVFWLFLWLEASWLGGCVAYGIGCALPYIFRFVARYVNPAHARYWRVIRVMRKPITVIGFVVASYATFEKFIVFNDDLAVAYNLSDDQLLWAPLFDDFLQQGLLWAGFYVVEKIIILYITIHYHFRSDLKRISHSKDTQNALMALYEASTYLYPVGTPEFADEDVMIGNATGAEHGEYRVRVTRYLARLGIDSYAMTSFFGNFLSSDGKSHWLRPASSYAIVERAVANPKSAAALARRIWMSMVPLGKDVLTAQDIAEVLGPFRKDDAAAYFKALDQGDMGDIRLDEMEWAVVEAGKVRNAIYRSMHASEHNINTFDWIGCGFLATIMVIFILVFWVPTIKDIQATIQFFVVGLSFAVGRTVHHFLSGCVFILFDHPYDIGDRVELWSNQNPQSVSLFVERTSLLYTVFRRVDNWTEMQVANEFLQQCRIENVTRSGSNRQHVSMMIDIRTSFKDLTFLRTELEAFLKHADNKRDYLPNLAMAIVNVHELNKLELKVVFTHRTNFANEPLRAARSMKFMCALVAALRKVPIARPDGGPLGQEGRPLFNVMMSEQEANDRLAGLAADKAAARIDAESPPPSDAARAADEQKAMAALGKMPPVARKGPPPRSAPNAAVSTGVDAGNSTGLRTLPHFRG</sequence>
<keyword evidence="2" id="KW-0812">Transmembrane</keyword>
<evidence type="ECO:0000313" key="6">
    <source>
        <dbReference type="Proteomes" id="UP001287356"/>
    </source>
</evidence>
<protein>
    <recommendedName>
        <fullName evidence="7">Mechanosensitive ion channel protein</fullName>
    </recommendedName>
</protein>
<dbReference type="Pfam" id="PF00924">
    <property type="entry name" value="MS_channel_2nd"/>
    <property type="match status" value="1"/>
</dbReference>
<dbReference type="PANTHER" id="PTHR31323:SF14">
    <property type="entry name" value="MECHANOSENSITIVE ION CHANNEL PROTEIN MSY2"/>
    <property type="match status" value="1"/>
</dbReference>
<feature type="domain" description="Mechanosensitive ion channel MscS" evidence="3">
    <location>
        <begin position="462"/>
        <end position="533"/>
    </location>
</feature>
<dbReference type="InterPro" id="IPR006685">
    <property type="entry name" value="MscS_channel_2nd"/>
</dbReference>